<evidence type="ECO:0000313" key="1">
    <source>
        <dbReference type="EMBL" id="SET07177.1"/>
    </source>
</evidence>
<evidence type="ECO:0000313" key="2">
    <source>
        <dbReference type="Proteomes" id="UP000198558"/>
    </source>
</evidence>
<name>A0A1I0BJJ5_9FIRM</name>
<sequence length="147" mass="17715">MTEFSEIYERFLKRVEIYSFLNLKIELRERILRSYLDDALARFDGYCKEDLYDINEDKKCFNYKLNKKAIYLIAENMVVVWLKRERDREENTKNCMSEKDYSIFSPANLLNTLNNTYKDANSEVYADMNEYSLSEFDPMDLIKGENR</sequence>
<protein>
    <submittedName>
        <fullName evidence="1">Uncharacterized protein</fullName>
    </submittedName>
</protein>
<accession>A0A1I0BJJ5</accession>
<organism evidence="1 2">
    <name type="scientific">Thomasclavelia cocleata</name>
    <dbReference type="NCBI Taxonomy" id="69824"/>
    <lineage>
        <taxon>Bacteria</taxon>
        <taxon>Bacillati</taxon>
        <taxon>Bacillota</taxon>
        <taxon>Erysipelotrichia</taxon>
        <taxon>Erysipelotrichales</taxon>
        <taxon>Coprobacillaceae</taxon>
        <taxon>Thomasclavelia</taxon>
    </lineage>
</organism>
<keyword evidence="2" id="KW-1185">Reference proteome</keyword>
<dbReference type="AlphaFoldDB" id="A0A1I0BJJ5"/>
<proteinExistence type="predicted"/>
<dbReference type="RefSeq" id="WP_092351481.1">
    <property type="nucleotide sequence ID" value="NZ_FOIN01000001.1"/>
</dbReference>
<gene>
    <name evidence="1" type="ORF">SAMN04489758_101153</name>
</gene>
<reference evidence="2" key="1">
    <citation type="submission" date="2016-10" db="EMBL/GenBank/DDBJ databases">
        <authorList>
            <person name="Varghese N."/>
            <person name="Submissions S."/>
        </authorList>
    </citation>
    <scope>NUCLEOTIDE SEQUENCE [LARGE SCALE GENOMIC DNA]</scope>
    <source>
        <strain evidence="2">DSM 1551</strain>
    </source>
</reference>
<dbReference type="EMBL" id="FOIN01000001">
    <property type="protein sequence ID" value="SET07177.1"/>
    <property type="molecule type" value="Genomic_DNA"/>
</dbReference>
<dbReference type="Proteomes" id="UP000198558">
    <property type="component" value="Unassembled WGS sequence"/>
</dbReference>
<dbReference type="GeneID" id="78287197"/>